<dbReference type="Pfam" id="PF03171">
    <property type="entry name" value="2OG-FeII_Oxy"/>
    <property type="match status" value="1"/>
</dbReference>
<protein>
    <recommendedName>
        <fullName evidence="7">Fe2OG dioxygenase domain-containing protein</fullName>
    </recommendedName>
</protein>
<evidence type="ECO:0000313" key="5">
    <source>
        <dbReference type="EMBL" id="KAG6732265.1"/>
    </source>
</evidence>
<keyword evidence="1" id="KW-0479">Metal-binding</keyword>
<dbReference type="Gene3D" id="2.60.120.330">
    <property type="entry name" value="B-lactam Antibiotic, Isopenicillin N Synthase, Chain"/>
    <property type="match status" value="1"/>
</dbReference>
<evidence type="ECO:0000313" key="6">
    <source>
        <dbReference type="Proteomes" id="UP000811246"/>
    </source>
</evidence>
<evidence type="ECO:0000256" key="2">
    <source>
        <dbReference type="ARBA" id="ARBA00023004"/>
    </source>
</evidence>
<dbReference type="EMBL" id="CM031825">
    <property type="protein sequence ID" value="KAG6732265.1"/>
    <property type="molecule type" value="Genomic_DNA"/>
</dbReference>
<evidence type="ECO:0000259" key="3">
    <source>
        <dbReference type="Pfam" id="PF03171"/>
    </source>
</evidence>
<evidence type="ECO:0008006" key="7">
    <source>
        <dbReference type="Google" id="ProtNLM"/>
    </source>
</evidence>
<dbReference type="AlphaFoldDB" id="A0A922G4F8"/>
<dbReference type="Pfam" id="PF14226">
    <property type="entry name" value="DIOX_N"/>
    <property type="match status" value="1"/>
</dbReference>
<dbReference type="OrthoDB" id="288590at2759"/>
<comment type="caution">
    <text evidence="5">The sequence shown here is derived from an EMBL/GenBank/DDBJ whole genome shotgun (WGS) entry which is preliminary data.</text>
</comment>
<dbReference type="InterPro" id="IPR044861">
    <property type="entry name" value="IPNS-like_FE2OG_OXY"/>
</dbReference>
<sequence>MAIQTQAKIPVLDFSNENLKPGTASWSSVREQVCRALEEHGYFVAELGNKVPLELHDTMFDAVRELFDFPTETKRKVIYEKPYHGYSSIANLHERMMIDNATSPEEIQRVTSIFWPDGNDHFRESADSYVRLMKELDQMVTRMLFENYGVEKYYDPHMDLTTRTLGFLKYKERDIDDDDQIKTGWSRIEGLPSHADKHFTSILHQNRVRGLEIKTKDGEWICFEPSPTSFIFLAAESLQVWSNDRIQACFHRVMMTENVTRHSLGLFAFNDGTISVPEELVDEEHPLRYKPLNMINFMKAQAVHATALSVKTFCGTV</sequence>
<dbReference type="InterPro" id="IPR027443">
    <property type="entry name" value="IPNS-like_sf"/>
</dbReference>
<dbReference type="PANTHER" id="PTHR47990">
    <property type="entry name" value="2-OXOGLUTARATE (2OG) AND FE(II)-DEPENDENT OXYGENASE SUPERFAMILY PROTEIN-RELATED"/>
    <property type="match status" value="1"/>
</dbReference>
<dbReference type="InterPro" id="IPR050231">
    <property type="entry name" value="Iron_ascorbate_oxido_reductase"/>
</dbReference>
<dbReference type="SUPFAM" id="SSF51197">
    <property type="entry name" value="Clavaminate synthase-like"/>
    <property type="match status" value="1"/>
</dbReference>
<organism evidence="5 6">
    <name type="scientific">Carya illinoinensis</name>
    <name type="common">Pecan</name>
    <dbReference type="NCBI Taxonomy" id="32201"/>
    <lineage>
        <taxon>Eukaryota</taxon>
        <taxon>Viridiplantae</taxon>
        <taxon>Streptophyta</taxon>
        <taxon>Embryophyta</taxon>
        <taxon>Tracheophyta</taxon>
        <taxon>Spermatophyta</taxon>
        <taxon>Magnoliopsida</taxon>
        <taxon>eudicotyledons</taxon>
        <taxon>Gunneridae</taxon>
        <taxon>Pentapetalae</taxon>
        <taxon>rosids</taxon>
        <taxon>fabids</taxon>
        <taxon>Fagales</taxon>
        <taxon>Juglandaceae</taxon>
        <taxon>Carya</taxon>
    </lineage>
</organism>
<accession>A0A922G4F8</accession>
<proteinExistence type="predicted"/>
<dbReference type="Proteomes" id="UP000811246">
    <property type="component" value="Chromosome 1"/>
</dbReference>
<feature type="domain" description="Isopenicillin N synthase-like Fe(2+) 2OG dioxygenase" evidence="3">
    <location>
        <begin position="154"/>
        <end position="268"/>
    </location>
</feature>
<keyword evidence="2" id="KW-0408">Iron</keyword>
<evidence type="ECO:0000259" key="4">
    <source>
        <dbReference type="Pfam" id="PF14226"/>
    </source>
</evidence>
<dbReference type="InterPro" id="IPR026992">
    <property type="entry name" value="DIOX_N"/>
</dbReference>
<dbReference type="GO" id="GO:0046872">
    <property type="term" value="F:metal ion binding"/>
    <property type="evidence" value="ECO:0007669"/>
    <property type="project" value="UniProtKB-KW"/>
</dbReference>
<name>A0A922G4F8_CARIL</name>
<gene>
    <name evidence="5" type="ORF">I3842_01G168600</name>
</gene>
<feature type="domain" description="Non-haem dioxygenase N-terminal" evidence="4">
    <location>
        <begin position="9"/>
        <end position="91"/>
    </location>
</feature>
<evidence type="ECO:0000256" key="1">
    <source>
        <dbReference type="ARBA" id="ARBA00022723"/>
    </source>
</evidence>
<reference evidence="5" key="1">
    <citation type="submission" date="2021-01" db="EMBL/GenBank/DDBJ databases">
        <authorList>
            <person name="Lovell J.T."/>
            <person name="Bentley N."/>
            <person name="Bhattarai G."/>
            <person name="Jenkins J.W."/>
            <person name="Sreedasyam A."/>
            <person name="Alarcon Y."/>
            <person name="Bock C."/>
            <person name="Boston L."/>
            <person name="Carlson J."/>
            <person name="Cervantes K."/>
            <person name="Clermont K."/>
            <person name="Krom N."/>
            <person name="Kubenka K."/>
            <person name="Mamidi S."/>
            <person name="Mattison C."/>
            <person name="Monteros M."/>
            <person name="Pisani C."/>
            <person name="Plott C."/>
            <person name="Rajasekar S."/>
            <person name="Rhein H.S."/>
            <person name="Rohla C."/>
            <person name="Song M."/>
            <person name="Hilaire R.S."/>
            <person name="Shu S."/>
            <person name="Wells L."/>
            <person name="Wang X."/>
            <person name="Webber J."/>
            <person name="Heerema R.J."/>
            <person name="Klein P."/>
            <person name="Conner P."/>
            <person name="Grauke L."/>
            <person name="Grimwood J."/>
            <person name="Schmutz J."/>
            <person name="Randall J.J."/>
        </authorList>
    </citation>
    <scope>NUCLEOTIDE SEQUENCE</scope>
    <source>
        <tissue evidence="5">Leaf</tissue>
    </source>
</reference>